<reference evidence="3 4" key="1">
    <citation type="submission" date="2020-04" db="EMBL/GenBank/DDBJ databases">
        <title>Nesterenkonia sp. nov., isolated from marine sediment.</title>
        <authorList>
            <person name="Zhang G."/>
        </authorList>
    </citation>
    <scope>NUCLEOTIDE SEQUENCE [LARGE SCALE GENOMIC DNA]</scope>
    <source>
        <strain evidence="3 4">MY13</strain>
    </source>
</reference>
<dbReference type="InterPro" id="IPR006016">
    <property type="entry name" value="UspA"/>
</dbReference>
<evidence type="ECO:0000313" key="4">
    <source>
        <dbReference type="Proteomes" id="UP000523139"/>
    </source>
</evidence>
<dbReference type="Gene3D" id="3.40.50.620">
    <property type="entry name" value="HUPs"/>
    <property type="match status" value="2"/>
</dbReference>
<evidence type="ECO:0000259" key="2">
    <source>
        <dbReference type="Pfam" id="PF00582"/>
    </source>
</evidence>
<name>A0A7X8TJE0_9MICC</name>
<dbReference type="InterPro" id="IPR014729">
    <property type="entry name" value="Rossmann-like_a/b/a_fold"/>
</dbReference>
<dbReference type="InterPro" id="IPR006015">
    <property type="entry name" value="Universal_stress_UspA"/>
</dbReference>
<feature type="domain" description="UspA" evidence="2">
    <location>
        <begin position="182"/>
        <end position="321"/>
    </location>
</feature>
<dbReference type="Proteomes" id="UP000523139">
    <property type="component" value="Unassembled WGS sequence"/>
</dbReference>
<protein>
    <submittedName>
        <fullName evidence="3">Universal stress protein</fullName>
    </submittedName>
</protein>
<dbReference type="RefSeq" id="WP_168886919.1">
    <property type="nucleotide sequence ID" value="NZ_JABAHY010000003.1"/>
</dbReference>
<organism evidence="3 4">
    <name type="scientific">Nesterenkonia sedimenti</name>
    <dbReference type="NCBI Taxonomy" id="1463632"/>
    <lineage>
        <taxon>Bacteria</taxon>
        <taxon>Bacillati</taxon>
        <taxon>Actinomycetota</taxon>
        <taxon>Actinomycetes</taxon>
        <taxon>Micrococcales</taxon>
        <taxon>Micrococcaceae</taxon>
        <taxon>Nesterenkonia</taxon>
    </lineage>
</organism>
<dbReference type="Pfam" id="PF00582">
    <property type="entry name" value="Usp"/>
    <property type="match status" value="2"/>
</dbReference>
<feature type="domain" description="UspA" evidence="2">
    <location>
        <begin position="23"/>
        <end position="158"/>
    </location>
</feature>
<proteinExistence type="inferred from homology"/>
<dbReference type="AlphaFoldDB" id="A0A7X8TJE0"/>
<dbReference type="PANTHER" id="PTHR46553:SF3">
    <property type="entry name" value="ADENINE NUCLEOTIDE ALPHA HYDROLASES-LIKE SUPERFAMILY PROTEIN"/>
    <property type="match status" value="1"/>
</dbReference>
<comment type="caution">
    <text evidence="3">The sequence shown here is derived from an EMBL/GenBank/DDBJ whole genome shotgun (WGS) entry which is preliminary data.</text>
</comment>
<sequence length="336" mass="35561">MNNDVQTQTGSIPFNSADRNLGVLVGYDGSEHAQLALFYAARAAQRRNTVLTVVTAFAIPAMVHTAMIGVPDIPEEQLKRQVAESSLEEARELLTGYPGEVIYRAEQGDASGVLVDLSASAELVVVGARGRGGFLGRILGSVATALPSHAKCPTVVVPREYQSEISGEGAERFDPVASDAPVVVGVEGSSFSRVAALHAARAAADRGVALRMVMALPPLDGALMWYPELAPREDRVAERRKASLAKALEAEVTWLTGHYPGLEVIPSVEEGDPVTVLHQATKTAQLTVVGTHGRNSLVSALIGSVARGALIRAEGPVMIVPRLEDARLQNQPHFTG</sequence>
<evidence type="ECO:0000256" key="1">
    <source>
        <dbReference type="ARBA" id="ARBA00008791"/>
    </source>
</evidence>
<dbReference type="PRINTS" id="PR01438">
    <property type="entry name" value="UNVRSLSTRESS"/>
</dbReference>
<dbReference type="PANTHER" id="PTHR46553">
    <property type="entry name" value="ADENINE NUCLEOTIDE ALPHA HYDROLASES-LIKE SUPERFAMILY PROTEIN"/>
    <property type="match status" value="1"/>
</dbReference>
<keyword evidence="4" id="KW-1185">Reference proteome</keyword>
<accession>A0A7X8TJE0</accession>
<dbReference type="SUPFAM" id="SSF52402">
    <property type="entry name" value="Adenine nucleotide alpha hydrolases-like"/>
    <property type="match status" value="2"/>
</dbReference>
<comment type="similarity">
    <text evidence="1">Belongs to the universal stress protein A family.</text>
</comment>
<evidence type="ECO:0000313" key="3">
    <source>
        <dbReference type="EMBL" id="NLS09422.1"/>
    </source>
</evidence>
<dbReference type="EMBL" id="JABAHY010000003">
    <property type="protein sequence ID" value="NLS09422.1"/>
    <property type="molecule type" value="Genomic_DNA"/>
</dbReference>
<gene>
    <name evidence="3" type="ORF">HGQ17_05235</name>
</gene>